<reference evidence="3" key="1">
    <citation type="submission" date="2014-04" db="EMBL/GenBank/DDBJ databases">
        <title>Evolutionary Origins and Diversification of the Mycorrhizal Mutualists.</title>
        <authorList>
            <consortium name="DOE Joint Genome Institute"/>
            <consortium name="Mycorrhizal Genomics Consortium"/>
            <person name="Kohler A."/>
            <person name="Kuo A."/>
            <person name="Nagy L.G."/>
            <person name="Floudas D."/>
            <person name="Copeland A."/>
            <person name="Barry K.W."/>
            <person name="Cichocki N."/>
            <person name="Veneault-Fourrey C."/>
            <person name="LaButti K."/>
            <person name="Lindquist E.A."/>
            <person name="Lipzen A."/>
            <person name="Lundell T."/>
            <person name="Morin E."/>
            <person name="Murat C."/>
            <person name="Riley R."/>
            <person name="Ohm R."/>
            <person name="Sun H."/>
            <person name="Tunlid A."/>
            <person name="Henrissat B."/>
            <person name="Grigoriev I.V."/>
            <person name="Hibbett D.S."/>
            <person name="Martin F."/>
        </authorList>
    </citation>
    <scope>NUCLEOTIDE SEQUENCE [LARGE SCALE GENOMIC DNA]</scope>
    <source>
        <strain evidence="3">FD-334 SS-4</strain>
    </source>
</reference>
<feature type="compositionally biased region" description="Low complexity" evidence="1">
    <location>
        <begin position="166"/>
        <end position="184"/>
    </location>
</feature>
<sequence>MGYTPAMKSGMELRPRKKGGELYVDPKIVEEEKKSRPKKSQSGADGRKNNLLPLRPSPPADHPWKPSKEPAPRYFGAPLAINVAERQPYLVKNRAQYIADHKRKQAAEAAKLKRIPYSPSGKGINDPRKKFASNLARFEADFGVGMGSSHAGVVDAPGRLQSATTPPQEAQQHQQHVLQVPSQHNNTPHSRPESDGSAARPDTTHNSAGSGSSSGSGTHASAESPPGDTEHERSSRHMTRSQVRAQAAISELAVASSSRVANNPDRKNTGGDLKGKGPKRSAGNKESRRPPPDIQTTAPQGRGQLNRKASTSIGDHSRLKQGLPYSGSRLAPERKTPPPGSTLHMPKSNMTPQSRKPSFVSKRPLPGSDHHREVPNSIVHPATVARLIAPHMSSAANHKKVVRSPHLSALRHTARGSTAAGPKAAYGRGKGIVASQQRQSSGAHYARFVRAAPSHPHRNALAGDEPVHLLKDSGTPLSAASSPRRTSKDSPINSPSATNAISHHLGAMMQSPSHPGSD</sequence>
<feature type="region of interest" description="Disordered" evidence="1">
    <location>
        <begin position="106"/>
        <end position="128"/>
    </location>
</feature>
<dbReference type="AlphaFoldDB" id="A0A0D2P9K2"/>
<feature type="compositionally biased region" description="Polar residues" evidence="1">
    <location>
        <begin position="475"/>
        <end position="501"/>
    </location>
</feature>
<feature type="compositionally biased region" description="Basic and acidic residues" evidence="1">
    <location>
        <begin position="264"/>
        <end position="275"/>
    </location>
</feature>
<feature type="compositionally biased region" description="Basic and acidic residues" evidence="1">
    <location>
        <begin position="11"/>
        <end position="20"/>
    </location>
</feature>
<evidence type="ECO:0000313" key="2">
    <source>
        <dbReference type="EMBL" id="KJA17050.1"/>
    </source>
</evidence>
<dbReference type="Proteomes" id="UP000054270">
    <property type="component" value="Unassembled WGS sequence"/>
</dbReference>
<evidence type="ECO:0000313" key="3">
    <source>
        <dbReference type="Proteomes" id="UP000054270"/>
    </source>
</evidence>
<protein>
    <submittedName>
        <fullName evidence="2">Uncharacterized protein</fullName>
    </submittedName>
</protein>
<feature type="compositionally biased region" description="Basic and acidic residues" evidence="1">
    <location>
        <begin position="62"/>
        <end position="71"/>
    </location>
</feature>
<dbReference type="EMBL" id="KN817610">
    <property type="protein sequence ID" value="KJA17050.1"/>
    <property type="molecule type" value="Genomic_DNA"/>
</dbReference>
<keyword evidence="3" id="KW-1185">Reference proteome</keyword>
<feature type="region of interest" description="Disordered" evidence="1">
    <location>
        <begin position="145"/>
        <end position="375"/>
    </location>
</feature>
<feature type="region of interest" description="Disordered" evidence="1">
    <location>
        <begin position="468"/>
        <end position="518"/>
    </location>
</feature>
<feature type="region of interest" description="Disordered" evidence="1">
    <location>
        <begin position="1"/>
        <end position="72"/>
    </location>
</feature>
<organism evidence="2 3">
    <name type="scientific">Hypholoma sublateritium (strain FD-334 SS-4)</name>
    <dbReference type="NCBI Taxonomy" id="945553"/>
    <lineage>
        <taxon>Eukaryota</taxon>
        <taxon>Fungi</taxon>
        <taxon>Dikarya</taxon>
        <taxon>Basidiomycota</taxon>
        <taxon>Agaricomycotina</taxon>
        <taxon>Agaricomycetes</taxon>
        <taxon>Agaricomycetidae</taxon>
        <taxon>Agaricales</taxon>
        <taxon>Agaricineae</taxon>
        <taxon>Strophariaceae</taxon>
        <taxon>Hypholoma</taxon>
    </lineage>
</organism>
<feature type="compositionally biased region" description="Low complexity" evidence="1">
    <location>
        <begin position="207"/>
        <end position="224"/>
    </location>
</feature>
<evidence type="ECO:0000256" key="1">
    <source>
        <dbReference type="SAM" id="MobiDB-lite"/>
    </source>
</evidence>
<proteinExistence type="predicted"/>
<accession>A0A0D2P9K2</accession>
<name>A0A0D2P9K2_HYPSF</name>
<gene>
    <name evidence="2" type="ORF">HYPSUDRAFT_219100</name>
</gene>